<keyword evidence="2" id="KW-0255">Endonuclease</keyword>
<dbReference type="InterPro" id="IPR036691">
    <property type="entry name" value="Endo/exonu/phosph_ase_sf"/>
</dbReference>
<dbReference type="GO" id="GO:0004527">
    <property type="term" value="F:exonuclease activity"/>
    <property type="evidence" value="ECO:0007669"/>
    <property type="project" value="UniProtKB-KW"/>
</dbReference>
<dbReference type="Pfam" id="PF03372">
    <property type="entry name" value="Exo_endo_phos"/>
    <property type="match status" value="1"/>
</dbReference>
<dbReference type="InterPro" id="IPR051916">
    <property type="entry name" value="GPI-anchor_lipid_remodeler"/>
</dbReference>
<keyword evidence="3" id="KW-1185">Reference proteome</keyword>
<evidence type="ECO:0000259" key="1">
    <source>
        <dbReference type="Pfam" id="PF03372"/>
    </source>
</evidence>
<evidence type="ECO:0000313" key="2">
    <source>
        <dbReference type="EMBL" id="VVZ94399.1"/>
    </source>
</evidence>
<dbReference type="Gene3D" id="3.60.10.10">
    <property type="entry name" value="Endonuclease/exonuclease/phosphatase"/>
    <property type="match status" value="1"/>
</dbReference>
<evidence type="ECO:0000313" key="3">
    <source>
        <dbReference type="Proteomes" id="UP000326725"/>
    </source>
</evidence>
<dbReference type="SUPFAM" id="SSF56219">
    <property type="entry name" value="DNase I-like"/>
    <property type="match status" value="1"/>
</dbReference>
<accession>A0A5K1I9F2</accession>
<gene>
    <name evidence="2" type="ORF">HALO32_00449</name>
</gene>
<dbReference type="InterPro" id="IPR005135">
    <property type="entry name" value="Endo/exonuclease/phosphatase"/>
</dbReference>
<feature type="domain" description="Endonuclease/exonuclease/phosphatase" evidence="1">
    <location>
        <begin position="34"/>
        <end position="262"/>
    </location>
</feature>
<keyword evidence="2" id="KW-0378">Hydrolase</keyword>
<organism evidence="2 3">
    <name type="scientific">Halomonas lysinitropha</name>
    <dbReference type="NCBI Taxonomy" id="2607506"/>
    <lineage>
        <taxon>Bacteria</taxon>
        <taxon>Pseudomonadati</taxon>
        <taxon>Pseudomonadota</taxon>
        <taxon>Gammaproteobacteria</taxon>
        <taxon>Oceanospirillales</taxon>
        <taxon>Halomonadaceae</taxon>
        <taxon>Halomonas</taxon>
    </lineage>
</organism>
<dbReference type="GO" id="GO:0006506">
    <property type="term" value="P:GPI anchor biosynthetic process"/>
    <property type="evidence" value="ECO:0007669"/>
    <property type="project" value="TreeGrafter"/>
</dbReference>
<name>A0A5K1I9F2_9GAMM</name>
<dbReference type="AlphaFoldDB" id="A0A5K1I9F2"/>
<dbReference type="EMBL" id="CABVOU010000016">
    <property type="protein sequence ID" value="VVZ94399.1"/>
    <property type="molecule type" value="Genomic_DNA"/>
</dbReference>
<sequence>MPWSKESARSVQTEMSHLAEARTPLLVGGHLKLLTFNLQVGIQTSAYHHYLTRSWQHLLPHPNRLRRLDMIGEVLGRFDIVGLQEADGGSFRSSQVNQVEYLASHAGFPHHFQQLNRNLGRIAQHSNGLLSRLAPSRIEEYRLPGTLPGRGAIHARYGEGSDALHLFVAHLALSHRGRVRQLDYLSEIIQPLRHVVVMGDLNCTPEQLHGHQRFRASLPLHPVRPPLSYPSWQPRRALDHILLSESLQADEVRVLDHLFSDHLPIAVDVRLPEACLQTCLAATRREAEKPRH</sequence>
<dbReference type="Proteomes" id="UP000326725">
    <property type="component" value="Unassembled WGS sequence"/>
</dbReference>
<keyword evidence="2" id="KW-0540">Nuclease</keyword>
<dbReference type="GO" id="GO:0004519">
    <property type="term" value="F:endonuclease activity"/>
    <property type="evidence" value="ECO:0007669"/>
    <property type="project" value="UniProtKB-KW"/>
</dbReference>
<keyword evidence="2" id="KW-0269">Exonuclease</keyword>
<proteinExistence type="predicted"/>
<reference evidence="2 3" key="1">
    <citation type="submission" date="2019-09" db="EMBL/GenBank/DDBJ databases">
        <authorList>
            <person name="Criscuolo A."/>
        </authorList>
    </citation>
    <scope>NUCLEOTIDE SEQUENCE [LARGE SCALE GENOMIC DNA]</scope>
    <source>
        <strain evidence="3">3(2)</strain>
    </source>
</reference>
<dbReference type="GO" id="GO:0016020">
    <property type="term" value="C:membrane"/>
    <property type="evidence" value="ECO:0007669"/>
    <property type="project" value="GOC"/>
</dbReference>
<protein>
    <submittedName>
        <fullName evidence="2">Endonuclease/Exonuclease/phosphatase family protein</fullName>
    </submittedName>
</protein>
<dbReference type="PANTHER" id="PTHR14859:SF15">
    <property type="entry name" value="ENDONUCLEASE_EXONUCLEASE_PHOSPHATASE DOMAIN-CONTAINING PROTEIN"/>
    <property type="match status" value="1"/>
</dbReference>
<dbReference type="PANTHER" id="PTHR14859">
    <property type="entry name" value="CALCOFLUOR WHITE HYPERSENSITIVE PROTEIN PRECURSOR"/>
    <property type="match status" value="1"/>
</dbReference>